<evidence type="ECO:0000313" key="2">
    <source>
        <dbReference type="Proteomes" id="UP001153199"/>
    </source>
</evidence>
<dbReference type="RefSeq" id="WP_279365000.1">
    <property type="nucleotide sequence ID" value="NZ_JAMWEC010000002.1"/>
</dbReference>
<sequence>MLDGWFKIGDHWSEEFQMFLSKRPEKKKAQRMFTLDEVSGVNKLVLSDKGYYTNEEQTLDCFYVSPSLGEVQWIEDLITSALDTRGEYVDFIPYYDPKYIYKVVVINSPTFSGEASSLRGVPFSFDVSMAPFKYRIGGERPIELLHPQQLFNPERYGSEPRIKIFGKGSFSLFINNRETKFKDVEDEIIIDSNQDVMEVYKEINGSAINLHNKFIGNQEFPYLDVGGNQISWSGNITKIEIEPRWQTKI</sequence>
<comment type="caution">
    <text evidence="1">The sequence shown here is derived from an EMBL/GenBank/DDBJ whole genome shotgun (WGS) entry which is preliminary data.</text>
</comment>
<reference evidence="1" key="1">
    <citation type="submission" date="2022-06" db="EMBL/GenBank/DDBJ databases">
        <title>Lactococcus from bovine mastitis in China.</title>
        <authorList>
            <person name="Lin Y."/>
            <person name="Han B."/>
        </authorList>
    </citation>
    <scope>NUCLEOTIDE SEQUENCE</scope>
    <source>
        <strain evidence="1">Ningxia-I-26</strain>
    </source>
</reference>
<protein>
    <submittedName>
        <fullName evidence="1">Phage tail protein</fullName>
    </submittedName>
</protein>
<keyword evidence="2" id="KW-1185">Reference proteome</keyword>
<evidence type="ECO:0000313" key="1">
    <source>
        <dbReference type="EMBL" id="MDG6145882.1"/>
    </source>
</evidence>
<dbReference type="AlphaFoldDB" id="A0A9X4PDK1"/>
<organism evidence="1 2">
    <name type="scientific">Lactococcus formosensis</name>
    <dbReference type="NCBI Taxonomy" id="1281486"/>
    <lineage>
        <taxon>Bacteria</taxon>
        <taxon>Bacillati</taxon>
        <taxon>Bacillota</taxon>
        <taxon>Bacilli</taxon>
        <taxon>Lactobacillales</taxon>
        <taxon>Streptococcaceae</taxon>
        <taxon>Lactococcus</taxon>
    </lineage>
</organism>
<accession>A0A9X4PDK1</accession>
<gene>
    <name evidence="1" type="ORF">NF717_09515</name>
</gene>
<name>A0A9X4PDK1_9LACT</name>
<proteinExistence type="predicted"/>
<dbReference type="Proteomes" id="UP001153199">
    <property type="component" value="Unassembled WGS sequence"/>
</dbReference>
<dbReference type="EMBL" id="JAMWFV010000017">
    <property type="protein sequence ID" value="MDG6145882.1"/>
    <property type="molecule type" value="Genomic_DNA"/>
</dbReference>